<sequence length="102" mass="11686">MCKCSKIRRDGTSLIFIQYCYTSDKRTLLNTEVAIPPAYWKRSRIAANLPEIFGDPEALNKRLKAMLRIVEDIISHAVQKKIIDLLTFVKGTFKPDVGEKML</sequence>
<reference evidence="1 2" key="1">
    <citation type="submission" date="2021-04" db="EMBL/GenBank/DDBJ databases">
        <title>Chitinophaga sp. nov., isolated from the rhizosphere soil.</title>
        <authorList>
            <person name="He S."/>
        </authorList>
    </citation>
    <scope>NUCLEOTIDE SEQUENCE [LARGE SCALE GENOMIC DNA]</scope>
    <source>
        <strain evidence="1 2">2R12</strain>
    </source>
</reference>
<comment type="caution">
    <text evidence="1">The sequence shown here is derived from an EMBL/GenBank/DDBJ whole genome shotgun (WGS) entry which is preliminary data.</text>
</comment>
<dbReference type="RefSeq" id="WP_211973258.1">
    <property type="nucleotide sequence ID" value="NZ_CBFHAM010000003.1"/>
</dbReference>
<evidence type="ECO:0008006" key="3">
    <source>
        <dbReference type="Google" id="ProtNLM"/>
    </source>
</evidence>
<name>A0ABS5IYV1_9BACT</name>
<dbReference type="Proteomes" id="UP000676386">
    <property type="component" value="Unassembled WGS sequence"/>
</dbReference>
<gene>
    <name evidence="1" type="ORF">KE626_12590</name>
</gene>
<dbReference type="EMBL" id="JAGTXB010000005">
    <property type="protein sequence ID" value="MBS0028147.1"/>
    <property type="molecule type" value="Genomic_DNA"/>
</dbReference>
<keyword evidence="2" id="KW-1185">Reference proteome</keyword>
<organism evidence="1 2">
    <name type="scientific">Chitinophaga hostae</name>
    <dbReference type="NCBI Taxonomy" id="2831022"/>
    <lineage>
        <taxon>Bacteria</taxon>
        <taxon>Pseudomonadati</taxon>
        <taxon>Bacteroidota</taxon>
        <taxon>Chitinophagia</taxon>
        <taxon>Chitinophagales</taxon>
        <taxon>Chitinophagaceae</taxon>
        <taxon>Chitinophaga</taxon>
    </lineage>
</organism>
<evidence type="ECO:0000313" key="2">
    <source>
        <dbReference type="Proteomes" id="UP000676386"/>
    </source>
</evidence>
<evidence type="ECO:0000313" key="1">
    <source>
        <dbReference type="EMBL" id="MBS0028147.1"/>
    </source>
</evidence>
<protein>
    <recommendedName>
        <fullName evidence="3">Arm DNA-binding domain-containing protein</fullName>
    </recommendedName>
</protein>
<proteinExistence type="predicted"/>
<accession>A0ABS5IYV1</accession>